<sequence length="182" mass="19704">MTTLLPTPGQTVGPFFGQALPYDGDSTLVPAGRADAIRLHGWVRDGQGQPVPDAMIEIWQADAEGTIVQQEGSLHRDGWTFTGWGRAATDLTGHYTFSTVVPGPTAEGKAPFFAVAVFARGLLDKLFTRIYLPDHPANAGDPLLTSLSDEERATLLATAEPTGLRFDVHLQGEQETVFLHHR</sequence>
<evidence type="ECO:0000259" key="4">
    <source>
        <dbReference type="Pfam" id="PF00775"/>
    </source>
</evidence>
<evidence type="ECO:0000256" key="2">
    <source>
        <dbReference type="ARBA" id="ARBA00022964"/>
    </source>
</evidence>
<keyword evidence="3 5" id="KW-0560">Oxidoreductase</keyword>
<comment type="similarity">
    <text evidence="1">Belongs to the intradiol ring-cleavage dioxygenase family.</text>
</comment>
<proteinExistence type="inferred from homology"/>
<protein>
    <submittedName>
        <fullName evidence="5">Protocatechuate 3,4-dioxygenase subunit alpha</fullName>
        <ecNumber evidence="5">1.13.11.3</ecNumber>
    </submittedName>
</protein>
<dbReference type="GO" id="GO:0018578">
    <property type="term" value="F:protocatechuate 3,4-dioxygenase activity"/>
    <property type="evidence" value="ECO:0007669"/>
    <property type="project" value="UniProtKB-EC"/>
</dbReference>
<keyword evidence="6" id="KW-1185">Reference proteome</keyword>
<name>A0ABV3SZB9_9ACTN</name>
<organism evidence="5 6">
    <name type="scientific">Nocardioides eburneus</name>
    <dbReference type="NCBI Taxonomy" id="3231482"/>
    <lineage>
        <taxon>Bacteria</taxon>
        <taxon>Bacillati</taxon>
        <taxon>Actinomycetota</taxon>
        <taxon>Actinomycetes</taxon>
        <taxon>Propionibacteriales</taxon>
        <taxon>Nocardioidaceae</taxon>
        <taxon>Nocardioides</taxon>
    </lineage>
</organism>
<dbReference type="SUPFAM" id="SSF49482">
    <property type="entry name" value="Aromatic compound dioxygenase"/>
    <property type="match status" value="1"/>
</dbReference>
<dbReference type="InterPro" id="IPR015889">
    <property type="entry name" value="Intradiol_dOase_core"/>
</dbReference>
<dbReference type="InterPro" id="IPR000627">
    <property type="entry name" value="Intradiol_dOase_C"/>
</dbReference>
<feature type="domain" description="Intradiol ring-cleavage dioxygenases" evidence="4">
    <location>
        <begin position="13"/>
        <end position="105"/>
    </location>
</feature>
<dbReference type="EMBL" id="JBFPJR010000013">
    <property type="protein sequence ID" value="MEX0427804.1"/>
    <property type="molecule type" value="Genomic_DNA"/>
</dbReference>
<dbReference type="PANTHER" id="PTHR33711:SF9">
    <property type="entry name" value="PROTOCATECHUATE 3,4-DIOXYGENASE ALPHA CHAIN"/>
    <property type="match status" value="1"/>
</dbReference>
<dbReference type="RefSeq" id="WP_367993535.1">
    <property type="nucleotide sequence ID" value="NZ_JBFPJR010000013.1"/>
</dbReference>
<dbReference type="EC" id="1.13.11.3" evidence="5"/>
<keyword evidence="2" id="KW-0223">Dioxygenase</keyword>
<dbReference type="InterPro" id="IPR050770">
    <property type="entry name" value="Intradiol_RC_Dioxygenase"/>
</dbReference>
<dbReference type="InterPro" id="IPR012786">
    <property type="entry name" value="Protocat_dOase_a"/>
</dbReference>
<reference evidence="5 6" key="1">
    <citation type="submission" date="2024-07" db="EMBL/GenBank/DDBJ databases">
        <authorList>
            <person name="Lee S."/>
            <person name="Kang M."/>
        </authorList>
    </citation>
    <scope>NUCLEOTIDE SEQUENCE [LARGE SCALE GENOMIC DNA]</scope>
    <source>
        <strain evidence="5 6">DS6</strain>
    </source>
</reference>
<dbReference type="PANTHER" id="PTHR33711">
    <property type="entry name" value="DIOXYGENASE, PUTATIVE (AFU_ORTHOLOGUE AFUA_2G02910)-RELATED"/>
    <property type="match status" value="1"/>
</dbReference>
<dbReference type="NCBIfam" id="TIGR02423">
    <property type="entry name" value="protocat_alph"/>
    <property type="match status" value="1"/>
</dbReference>
<accession>A0ABV3SZB9</accession>
<dbReference type="Pfam" id="PF00775">
    <property type="entry name" value="Dioxygenase_C"/>
    <property type="match status" value="1"/>
</dbReference>
<dbReference type="Gene3D" id="2.60.130.10">
    <property type="entry name" value="Aromatic compound dioxygenase"/>
    <property type="match status" value="1"/>
</dbReference>
<gene>
    <name evidence="5" type="primary">pcaG</name>
    <name evidence="5" type="ORF">AB3X52_09250</name>
</gene>
<dbReference type="Proteomes" id="UP001556631">
    <property type="component" value="Unassembled WGS sequence"/>
</dbReference>
<evidence type="ECO:0000313" key="6">
    <source>
        <dbReference type="Proteomes" id="UP001556631"/>
    </source>
</evidence>
<evidence type="ECO:0000256" key="1">
    <source>
        <dbReference type="ARBA" id="ARBA00007825"/>
    </source>
</evidence>
<evidence type="ECO:0000313" key="5">
    <source>
        <dbReference type="EMBL" id="MEX0427804.1"/>
    </source>
</evidence>
<comment type="caution">
    <text evidence="5">The sequence shown here is derived from an EMBL/GenBank/DDBJ whole genome shotgun (WGS) entry which is preliminary data.</text>
</comment>
<evidence type="ECO:0000256" key="3">
    <source>
        <dbReference type="ARBA" id="ARBA00023002"/>
    </source>
</evidence>